<evidence type="ECO:0000256" key="1">
    <source>
        <dbReference type="SAM" id="Phobius"/>
    </source>
</evidence>
<reference evidence="2 3" key="1">
    <citation type="journal article" date="2014" name="Genome Biol. Evol.">
        <title>The secreted proteins of Achlya hypogyna and Thraustotheca clavata identify the ancestral oomycete secretome and reveal gene acquisitions by horizontal gene transfer.</title>
        <authorList>
            <person name="Misner I."/>
            <person name="Blouin N."/>
            <person name="Leonard G."/>
            <person name="Richards T.A."/>
            <person name="Lane C.E."/>
        </authorList>
    </citation>
    <scope>NUCLEOTIDE SEQUENCE [LARGE SCALE GENOMIC DNA]</scope>
    <source>
        <strain evidence="2 3">ATCC 34112</strain>
    </source>
</reference>
<sequence length="152" mass="14856">MTKKTTTAAPMTEGTTYCFNDELVASTNNDGVGVAILELISTSEGIGVAIVCVGAGVSVFSESVVGKVVFVDGGIVVEIGRIVTGVVVNGADVGAFVGALVGALVGANVVGTAVAGGAVVIIGAAVVGAFVGGAVVEPEPSPRRPRFRVAIV</sequence>
<name>A0A1W0AAX2_9STRA</name>
<dbReference type="Proteomes" id="UP000243217">
    <property type="component" value="Unassembled WGS sequence"/>
</dbReference>
<evidence type="ECO:0000313" key="2">
    <source>
        <dbReference type="EMBL" id="OQS07329.1"/>
    </source>
</evidence>
<comment type="caution">
    <text evidence="2">The sequence shown here is derived from an EMBL/GenBank/DDBJ whole genome shotgun (WGS) entry which is preliminary data.</text>
</comment>
<organism evidence="2 3">
    <name type="scientific">Thraustotheca clavata</name>
    <dbReference type="NCBI Taxonomy" id="74557"/>
    <lineage>
        <taxon>Eukaryota</taxon>
        <taxon>Sar</taxon>
        <taxon>Stramenopiles</taxon>
        <taxon>Oomycota</taxon>
        <taxon>Saprolegniomycetes</taxon>
        <taxon>Saprolegniales</taxon>
        <taxon>Achlyaceae</taxon>
        <taxon>Thraustotheca</taxon>
    </lineage>
</organism>
<dbReference type="EMBL" id="JNBS01000251">
    <property type="protein sequence ID" value="OQS07329.1"/>
    <property type="molecule type" value="Genomic_DNA"/>
</dbReference>
<gene>
    <name evidence="2" type="ORF">THRCLA_20177</name>
</gene>
<accession>A0A1W0AAX2</accession>
<feature type="transmembrane region" description="Helical" evidence="1">
    <location>
        <begin position="113"/>
        <end position="136"/>
    </location>
</feature>
<keyword evidence="3" id="KW-1185">Reference proteome</keyword>
<dbReference type="AlphaFoldDB" id="A0A1W0AAX2"/>
<proteinExistence type="predicted"/>
<feature type="transmembrane region" description="Helical" evidence="1">
    <location>
        <begin position="82"/>
        <end position="107"/>
    </location>
</feature>
<keyword evidence="1" id="KW-1133">Transmembrane helix</keyword>
<evidence type="ECO:0000313" key="3">
    <source>
        <dbReference type="Proteomes" id="UP000243217"/>
    </source>
</evidence>
<keyword evidence="1" id="KW-0472">Membrane</keyword>
<keyword evidence="1" id="KW-0812">Transmembrane</keyword>
<protein>
    <submittedName>
        <fullName evidence="2">Uncharacterized protein</fullName>
    </submittedName>
</protein>